<dbReference type="InParanoid" id="A0A409XPV4"/>
<organism evidence="3 4">
    <name type="scientific">Psilocybe cyanescens</name>
    <dbReference type="NCBI Taxonomy" id="93625"/>
    <lineage>
        <taxon>Eukaryota</taxon>
        <taxon>Fungi</taxon>
        <taxon>Dikarya</taxon>
        <taxon>Basidiomycota</taxon>
        <taxon>Agaricomycotina</taxon>
        <taxon>Agaricomycetes</taxon>
        <taxon>Agaricomycetidae</taxon>
        <taxon>Agaricales</taxon>
        <taxon>Agaricineae</taxon>
        <taxon>Strophariaceae</taxon>
        <taxon>Psilocybe</taxon>
    </lineage>
</organism>
<dbReference type="EMBL" id="NHYD01000964">
    <property type="protein sequence ID" value="PPQ92819.1"/>
    <property type="molecule type" value="Genomic_DNA"/>
</dbReference>
<reference evidence="3 4" key="1">
    <citation type="journal article" date="2018" name="Evol. Lett.">
        <title>Horizontal gene cluster transfer increased hallucinogenic mushroom diversity.</title>
        <authorList>
            <person name="Reynolds H.T."/>
            <person name="Vijayakumar V."/>
            <person name="Gluck-Thaler E."/>
            <person name="Korotkin H.B."/>
            <person name="Matheny P.B."/>
            <person name="Slot J.C."/>
        </authorList>
    </citation>
    <scope>NUCLEOTIDE SEQUENCE [LARGE SCALE GENOMIC DNA]</scope>
    <source>
        <strain evidence="3 4">2631</strain>
    </source>
</reference>
<keyword evidence="1" id="KW-0812">Transmembrane</keyword>
<evidence type="ECO:0000313" key="3">
    <source>
        <dbReference type="EMBL" id="PPQ92819.1"/>
    </source>
</evidence>
<evidence type="ECO:0000313" key="4">
    <source>
        <dbReference type="Proteomes" id="UP000283269"/>
    </source>
</evidence>
<feature type="chain" id="PRO_5019013604" description="Solute carrier family 40 protein" evidence="2">
    <location>
        <begin position="33"/>
        <end position="245"/>
    </location>
</feature>
<comment type="caution">
    <text evidence="3">The sequence shown here is derived from an EMBL/GenBank/DDBJ whole genome shotgun (WGS) entry which is preliminary data.</text>
</comment>
<proteinExistence type="predicted"/>
<dbReference type="Proteomes" id="UP000283269">
    <property type="component" value="Unassembled WGS sequence"/>
</dbReference>
<keyword evidence="2" id="KW-0732">Signal</keyword>
<feature type="signal peptide" evidence="2">
    <location>
        <begin position="1"/>
        <end position="32"/>
    </location>
</feature>
<keyword evidence="4" id="KW-1185">Reference proteome</keyword>
<feature type="transmembrane region" description="Helical" evidence="1">
    <location>
        <begin position="148"/>
        <end position="174"/>
    </location>
</feature>
<evidence type="ECO:0000256" key="1">
    <source>
        <dbReference type="SAM" id="Phobius"/>
    </source>
</evidence>
<name>A0A409XPV4_PSICY</name>
<dbReference type="AlphaFoldDB" id="A0A409XPV4"/>
<evidence type="ECO:0000256" key="2">
    <source>
        <dbReference type="SAM" id="SignalP"/>
    </source>
</evidence>
<protein>
    <recommendedName>
        <fullName evidence="5">Solute carrier family 40 protein</fullName>
    </recommendedName>
</protein>
<sequence>MPVMTTVSSSTHSLRIKLLVAWLWVSTTTLQGLTTAQDYVLWEFINPDSAAQASALTNATNLISSLVAASSQAFCVHRIWKGSGEQFLIPTLSIPPILLQIAVSLGSIVSPFVIPLSPSPQNVSLTVYKGLRRSGIITERKIPAVAQIVLLCLNTGVWTVVASLSNIIMFYFLFSYSSLFVLYSHLTTSIYFLTVMSLLESTPNDQSLSVSASLRSTHPRSIGIAESIRFKHPTSVENGQSDDGF</sequence>
<keyword evidence="1" id="KW-0472">Membrane</keyword>
<gene>
    <name evidence="3" type="ORF">CVT25_004076</name>
</gene>
<accession>A0A409XPV4</accession>
<evidence type="ECO:0008006" key="5">
    <source>
        <dbReference type="Google" id="ProtNLM"/>
    </source>
</evidence>
<feature type="transmembrane region" description="Helical" evidence="1">
    <location>
        <begin position="180"/>
        <end position="199"/>
    </location>
</feature>
<keyword evidence="1" id="KW-1133">Transmembrane helix</keyword>